<dbReference type="InterPro" id="IPR020845">
    <property type="entry name" value="AMP-binding_CS"/>
</dbReference>
<comment type="caution">
    <text evidence="5">The sequence shown here is derived from an EMBL/GenBank/DDBJ whole genome shotgun (WGS) entry which is preliminary data.</text>
</comment>
<dbReference type="InterPro" id="IPR042099">
    <property type="entry name" value="ANL_N_sf"/>
</dbReference>
<reference evidence="5 6" key="1">
    <citation type="submission" date="2019-04" db="EMBL/GenBank/DDBJ databases">
        <title>Azoarcus nasutitermitis sp. nov. isolated from termite nest.</title>
        <authorList>
            <person name="Lin S.-Y."/>
            <person name="Hameed A."/>
            <person name="Hsu Y.-H."/>
            <person name="Young C.-C."/>
        </authorList>
    </citation>
    <scope>NUCLEOTIDE SEQUENCE [LARGE SCALE GENOMIC DNA]</scope>
    <source>
        <strain evidence="5 6">CC-YHH838</strain>
    </source>
</reference>
<keyword evidence="2 5" id="KW-0436">Ligase</keyword>
<dbReference type="InterPro" id="IPR045851">
    <property type="entry name" value="AMP-bd_C_sf"/>
</dbReference>
<dbReference type="Proteomes" id="UP000308430">
    <property type="component" value="Unassembled WGS sequence"/>
</dbReference>
<comment type="similarity">
    <text evidence="1">Belongs to the ATP-dependent AMP-binding enzyme family.</text>
</comment>
<dbReference type="PANTHER" id="PTHR43767">
    <property type="entry name" value="LONG-CHAIN-FATTY-ACID--COA LIGASE"/>
    <property type="match status" value="1"/>
</dbReference>
<dbReference type="NCBIfam" id="NF004837">
    <property type="entry name" value="PRK06187.1"/>
    <property type="match status" value="1"/>
</dbReference>
<evidence type="ECO:0000313" key="5">
    <source>
        <dbReference type="EMBL" id="THF67297.1"/>
    </source>
</evidence>
<proteinExistence type="inferred from homology"/>
<dbReference type="GO" id="GO:0016877">
    <property type="term" value="F:ligase activity, forming carbon-sulfur bonds"/>
    <property type="evidence" value="ECO:0007669"/>
    <property type="project" value="UniProtKB-ARBA"/>
</dbReference>
<dbReference type="Pfam" id="PF00501">
    <property type="entry name" value="AMP-binding"/>
    <property type="match status" value="1"/>
</dbReference>
<sequence length="542" mass="59502">MSAPAPLPLLLSNLIAHADRQHGDTPVLSRRVEDPRGPLQRSNWRGVHGRARRFANALGSLGVRQGDRVATLAWNTHRHLELYYAISGSGAVCHTVNPRLYEAQLAWILNDSRARVLCFDLSFSELVAGLAPQLQHVEHFVLLSDEEHLPAAFPAPLRAYETLLAEHGDDYAWPLLDENSPAGLCYTSGTTGNPKGVLYSHRTTVLQVYSCALPDTFGLSARDVVMPVTPMYHVNGWGVPYIAALVGASLVLPGPLQDGPALLELINAERVTFSNGVPTLWSRLLDTLNETGTRIDSLRRLAVGGSTCPPALIDAYAARGIELRHCWGMTEVAPIGLISTPKADHEHLDPETRAARRDKQGRPLPGVVFRILDDDGRELPHDGTAFGELVVRAPWVVGNYFNRDSAPDFTADGWFRTGDVATIDPAGYVRITDRAKDVIKSGGEWISSIELENILLTHPAVQDAAAIAVAHPQWNERPLMAVVLRPGETLERDAMRAHFEGKVAKWWIPDDLVEVDKIPYTGTGKVSKRELREAHAGHQWPA</sequence>
<dbReference type="InterPro" id="IPR050237">
    <property type="entry name" value="ATP-dep_AMP-bd_enzyme"/>
</dbReference>
<evidence type="ECO:0000259" key="3">
    <source>
        <dbReference type="Pfam" id="PF00501"/>
    </source>
</evidence>
<protein>
    <submittedName>
        <fullName evidence="5">Long-chain-fatty-acid--CoA ligase</fullName>
    </submittedName>
</protein>
<dbReference type="EMBL" id="SSOC01000001">
    <property type="protein sequence ID" value="THF67297.1"/>
    <property type="molecule type" value="Genomic_DNA"/>
</dbReference>
<accession>A0A4S4B3N9</accession>
<dbReference type="PROSITE" id="PS00455">
    <property type="entry name" value="AMP_BINDING"/>
    <property type="match status" value="1"/>
</dbReference>
<dbReference type="Gene3D" id="3.40.50.12780">
    <property type="entry name" value="N-terminal domain of ligase-like"/>
    <property type="match status" value="1"/>
</dbReference>
<gene>
    <name evidence="5" type="ORF">E6C76_02670</name>
</gene>
<evidence type="ECO:0000313" key="6">
    <source>
        <dbReference type="Proteomes" id="UP000308430"/>
    </source>
</evidence>
<dbReference type="SUPFAM" id="SSF56801">
    <property type="entry name" value="Acetyl-CoA synthetase-like"/>
    <property type="match status" value="1"/>
</dbReference>
<dbReference type="AlphaFoldDB" id="A0A4S4B3N9"/>
<dbReference type="InterPro" id="IPR000873">
    <property type="entry name" value="AMP-dep_synth/lig_dom"/>
</dbReference>
<evidence type="ECO:0000256" key="2">
    <source>
        <dbReference type="ARBA" id="ARBA00022598"/>
    </source>
</evidence>
<evidence type="ECO:0000256" key="1">
    <source>
        <dbReference type="ARBA" id="ARBA00006432"/>
    </source>
</evidence>
<dbReference type="OrthoDB" id="9766486at2"/>
<feature type="domain" description="AMP-dependent synthetase/ligase" evidence="3">
    <location>
        <begin position="18"/>
        <end position="401"/>
    </location>
</feature>
<evidence type="ECO:0000259" key="4">
    <source>
        <dbReference type="Pfam" id="PF13193"/>
    </source>
</evidence>
<dbReference type="RefSeq" id="WP_136346706.1">
    <property type="nucleotide sequence ID" value="NZ_SSOC01000001.1"/>
</dbReference>
<keyword evidence="6" id="KW-1185">Reference proteome</keyword>
<dbReference type="Gene3D" id="3.30.300.30">
    <property type="match status" value="1"/>
</dbReference>
<dbReference type="PANTHER" id="PTHR43767:SF11">
    <property type="entry name" value="MEDIUM-CHAIN-FATTY-ACID--COA LIGASE"/>
    <property type="match status" value="1"/>
</dbReference>
<name>A0A4S4B3N9_9RHOO</name>
<dbReference type="FunFam" id="3.30.300.30:FF:000008">
    <property type="entry name" value="2,3-dihydroxybenzoate-AMP ligase"/>
    <property type="match status" value="1"/>
</dbReference>
<dbReference type="InterPro" id="IPR025110">
    <property type="entry name" value="AMP-bd_C"/>
</dbReference>
<dbReference type="CDD" id="cd12119">
    <property type="entry name" value="ttLC_FACS_AlkK_like"/>
    <property type="match status" value="1"/>
</dbReference>
<organism evidence="5 6">
    <name type="scientific">Pseudothauera nasutitermitis</name>
    <dbReference type="NCBI Taxonomy" id="2565930"/>
    <lineage>
        <taxon>Bacteria</taxon>
        <taxon>Pseudomonadati</taxon>
        <taxon>Pseudomonadota</taxon>
        <taxon>Betaproteobacteria</taxon>
        <taxon>Rhodocyclales</taxon>
        <taxon>Zoogloeaceae</taxon>
        <taxon>Pseudothauera</taxon>
    </lineage>
</organism>
<dbReference type="Pfam" id="PF13193">
    <property type="entry name" value="AMP-binding_C"/>
    <property type="match status" value="1"/>
</dbReference>
<feature type="domain" description="AMP-binding enzyme C-terminal" evidence="4">
    <location>
        <begin position="450"/>
        <end position="525"/>
    </location>
</feature>